<organism evidence="3 4">
    <name type="scientific">Coffea canephora</name>
    <name type="common">Robusta coffee</name>
    <dbReference type="NCBI Taxonomy" id="49390"/>
    <lineage>
        <taxon>Eukaryota</taxon>
        <taxon>Viridiplantae</taxon>
        <taxon>Streptophyta</taxon>
        <taxon>Embryophyta</taxon>
        <taxon>Tracheophyta</taxon>
        <taxon>Spermatophyta</taxon>
        <taxon>Magnoliopsida</taxon>
        <taxon>eudicotyledons</taxon>
        <taxon>Gunneridae</taxon>
        <taxon>Pentapetalae</taxon>
        <taxon>asterids</taxon>
        <taxon>lamiids</taxon>
        <taxon>Gentianales</taxon>
        <taxon>Rubiaceae</taxon>
        <taxon>Ixoroideae</taxon>
        <taxon>Gardenieae complex</taxon>
        <taxon>Bertiereae - Coffeeae clade</taxon>
        <taxon>Coffeeae</taxon>
        <taxon>Coffea</taxon>
    </lineage>
</organism>
<dbReference type="InParanoid" id="A0A068TU01"/>
<dbReference type="Pfam" id="PF11707">
    <property type="entry name" value="Npa1"/>
    <property type="match status" value="1"/>
</dbReference>
<protein>
    <recommendedName>
        <fullName evidence="5">Nucleolar pre-ribosomal-associated protein 1 C-terminal domain-containing protein</fullName>
    </recommendedName>
</protein>
<dbReference type="OMA" id="EVGNPRM"/>
<feature type="domain" description="URB1 N-terminal" evidence="1">
    <location>
        <begin position="71"/>
        <end position="377"/>
    </location>
</feature>
<name>A0A068TU01_COFCA</name>
<dbReference type="GO" id="GO:0000466">
    <property type="term" value="P:maturation of 5.8S rRNA from tricistronic rRNA transcript (SSU-rRNA, 5.8S rRNA, LSU-rRNA)"/>
    <property type="evidence" value="ECO:0007669"/>
    <property type="project" value="TreeGrafter"/>
</dbReference>
<dbReference type="GO" id="GO:0005730">
    <property type="term" value="C:nucleolus"/>
    <property type="evidence" value="ECO:0007669"/>
    <property type="project" value="TreeGrafter"/>
</dbReference>
<dbReference type="Proteomes" id="UP000295252">
    <property type="component" value="Chromosome IV"/>
</dbReference>
<evidence type="ECO:0000259" key="2">
    <source>
        <dbReference type="Pfam" id="PF16201"/>
    </source>
</evidence>
<dbReference type="PhylomeDB" id="A0A068TU01"/>
<evidence type="ECO:0000259" key="1">
    <source>
        <dbReference type="Pfam" id="PF11707"/>
    </source>
</evidence>
<dbReference type="Gramene" id="CDO99760">
    <property type="protein sequence ID" value="CDO99760"/>
    <property type="gene ID" value="GSCOC_T00029446001"/>
</dbReference>
<gene>
    <name evidence="3" type="ORF">GSCOC_T00029446001</name>
</gene>
<dbReference type="InterPro" id="IPR039844">
    <property type="entry name" value="URB1"/>
</dbReference>
<sequence length="2571" mass="290028">MEEDEGDNKPKTLEFVNAASHQAKLKELLRNLTSTQSKLCSDASKEFIKILKSDSGPQFLTFYVQSSPKCVELQQAWELRQGKPGFSHCLKLVSAIFRYPFGKDSDKDVSNYSFVSSALDKFARVITEGKMGDLYEELNSKDAKRQKAVLLLLASIVRRGPGLAWEVAKGFDFKTGNFSKLAEWKARGNEGMRRYLTRKEFVGFAMSFLEVGNPRLLRGILQQKDMYSGVLRGLGTDDEEIVVYVLLTLRNRVLVPESLVPPGLRSVLFGSATLEQLISISGRQDGGLAAEVAHSVLVMVCTDPSNGLMPDLERQPNPLKGNVKRLVDLMKKLKPTEVEYHKDLLLAIVKGRPAFGSAYLENFPHNLEDLASPNWFSAISLAADVMSSVGDGFTCAYVNSQSQEPPSIDNLIVQDIIKCIGPRPFTRLVMNKGLLHSDPLVKHVTLRLVSEKLKLLDFLIGSLNDLSSSSDQVMHKWASFKRDVQNVVQILLPDPQVLLSLLSSLSGYCKSPASRMKRAADVDVTVEHNLHKRKKLKMNSVDEDMDILVSGVSSTTEGALTENDGVSEEDVEDQLNSGVDLLKPVLEIWGLQGCSSVDIRTEDGDTYFYSKLLDVFRIYHRTLPTAVEGSFDFFKVLPSNPLALPTILQQSMLSLLVEQVVGSNKSQISIRTQPLMYKYLHSFINLFMYSPIGDIKDQAYSLAQAAMLSTGAFDRNPREISAWFLFIPGYTSVVIDGQKHGIEVFQKLSSVVISFLCDAVSTTGNNLFKYLDLLRCYIRDLDVSTDTFPNFSPFIVCVLEKCLRLLSSETGSFTLPEKSMISLYVSTTLKYLLETQVEGGLLCSLTQLLISERLKGCCDRIGFCPCEWMPMNSLLYFARNTVQQQIYSSFMSEEKATGLGGSFSETLSEVNRILRTKDHCGLLGVTMGFSFSMICTTADQILQNFPSTISTSTKLLGVPFSILLLRFFLEPSHFAEVFKLWPKICFAGVEKVISGVHDGEGQTIANELDDSPDSASIAFSFLVKNAPFHVLFPAIFFTDGLHLLDHSKMQNLLLDKFTESTPDFSVSSLCHLLFCLLQARLAYRIKPSDELEKLCESSCFLAKHIVKQSFVEKFGPDCSPRVLPPLSSGHIREVAEIILGHPLLTALLEWPLHTDSDVGDMIFMKPPETFLQYAERGVRKIDHHILQLLRRTTSELLVHVFSKCRSPSVVDHSTERIAKAFKALVQKLFLTFKGRFTDSRKTDDLMPLIPTLYALHSLSEFICPFELLNLVHWLFSRIDLNDTAVSISCQRCGLSVGLQIASWAFDSLSLYMLEPHAKRTLFNFFMGTGNRSFDITLFERIFNSIFEIATHTQLEVADICLFKAVKIIKMHKCMEKTSLPFVMATSRLLPSIPVSFISYCLDKTTKTKCDFLFLLSEMSSLHLCVFGHLVSGKISNNQALKVNKEENCNRPQYSEEFLMLLPTVLLYLRSNFLKFGGQFGKHVENTSSFFWKILLHGFSNWKSFVSEEIFEIKLVECSSLCMEDFSNLFSSSLLGKAVLLMRHYLAVSGHLVKMKRLLSTFDSVCPHASAQNDLLDCDAREIGVCSLELSLNFVNKIIAKICLCRMLLFPEHNNLQSVVKDGKKKGIESEVSILRIRFLSMLVHSWQRLVENFHTCRQGENIRASLFRFLEIFIAKNIVELVREMHDCLVELHSLPFLDQLAKYSLLHRFDDPTTIRMLRTVLISLSKGKFLCISILQLLLAHSQFAPTILFAHSSTVCTQFGMSFAPAPSIMRLFTVLHTEENTVDGKKDAHEIGPHMKKLELIKLLRVLIHILGQQHYLDSETSHGLNLKELVLVLLSSYGATMDEIDLEMYSLMNEIEAIDKSVSEGIAEMDFLWGSASLKVRQEREQKQSVSSLSNSYDNEVVGERRRIQFRENLPIDTKLCAKTVLCFPHDRFADGSLSKLQTDDSDEGYNANSKKVQLYDPVFILRFSIHSLAMEYIEPLEFASLGLLAITFISLSSPDADTRKLGYEAVVRFKSAVEKCRKRKDVMRFRLLVSYLQNGIEEECQRIPSITAVFIAEASFVLLDSSHDHYSAISKCLMQSSGANMKGVPLFQEFFWSSSVTFKSERLWMLRLLNTSLTMDDDAQILVRNSIYEILLNFYASPLSDDESKELIVEMVKKSVKINKLAWHLVVRCGIISWLSSHVASFYGILLRDQRSFSFAKLAMVLEVANDVIMSRNTSEWLQKYALEQLSELAAHLYRILVGCSRHIQEKTRIIDLILELLMSTLKISQKRKVYQPHFTISFEGLYHLYEAVDVCCSGTFSSTAETGLKAVLMSTPPVSILHMDKNKLLKFVSWAISTAVQSNLMEVPESEAMYSNALRFSEQSEEDLVSKLLRWLTASVILGRLSWKLSDLNSTSSSDILKLDNLHCIMDYCVKECGENQENFGSEEILAVSIFYLQQLAGIKWNFLPSVVAALSLLLYSGPSSSDSDSLHGDGSPWVSLCQKIHCPAEANPSWRWSYYQPWRDLSLKRAAVQKLEEIHACQKLLVLILKKLGNNSLFSQFLSLQDVENFDVFKWERSIIEPH</sequence>
<dbReference type="FunCoup" id="A0A068TU01">
    <property type="interactions" value="936"/>
</dbReference>
<evidence type="ECO:0008006" key="5">
    <source>
        <dbReference type="Google" id="ProtNLM"/>
    </source>
</evidence>
<proteinExistence type="predicted"/>
<accession>A0A068TU01</accession>
<feature type="domain" description="URB1 C-terminal" evidence="2">
    <location>
        <begin position="1994"/>
        <end position="2184"/>
    </location>
</feature>
<dbReference type="PANTHER" id="PTHR13500">
    <property type="entry name" value="NUCLEOLAR PRERIBOSOMAL-ASSOCIATED PROTEIN 1"/>
    <property type="match status" value="1"/>
</dbReference>
<dbReference type="STRING" id="49390.A0A068TU01"/>
<keyword evidence="4" id="KW-1185">Reference proteome</keyword>
<dbReference type="EMBL" id="HG739088">
    <property type="protein sequence ID" value="CDO99760.1"/>
    <property type="molecule type" value="Genomic_DNA"/>
</dbReference>
<dbReference type="Pfam" id="PF16201">
    <property type="entry name" value="NopRA1"/>
    <property type="match status" value="1"/>
</dbReference>
<dbReference type="InterPro" id="IPR021714">
    <property type="entry name" value="URB1_N"/>
</dbReference>
<dbReference type="GO" id="GO:0000463">
    <property type="term" value="P:maturation of LSU-rRNA from tricistronic rRNA transcript (SSU-rRNA, 5.8S rRNA, LSU-rRNA)"/>
    <property type="evidence" value="ECO:0007669"/>
    <property type="project" value="TreeGrafter"/>
</dbReference>
<reference evidence="4" key="1">
    <citation type="journal article" date="2014" name="Science">
        <title>The coffee genome provides insight into the convergent evolution of caffeine biosynthesis.</title>
        <authorList>
            <person name="Denoeud F."/>
            <person name="Carretero-Paulet L."/>
            <person name="Dereeper A."/>
            <person name="Droc G."/>
            <person name="Guyot R."/>
            <person name="Pietrella M."/>
            <person name="Zheng C."/>
            <person name="Alberti A."/>
            <person name="Anthony F."/>
            <person name="Aprea G."/>
            <person name="Aury J.M."/>
            <person name="Bento P."/>
            <person name="Bernard M."/>
            <person name="Bocs S."/>
            <person name="Campa C."/>
            <person name="Cenci A."/>
            <person name="Combes M.C."/>
            <person name="Crouzillat D."/>
            <person name="Da Silva C."/>
            <person name="Daddiego L."/>
            <person name="De Bellis F."/>
            <person name="Dussert S."/>
            <person name="Garsmeur O."/>
            <person name="Gayraud T."/>
            <person name="Guignon V."/>
            <person name="Jahn K."/>
            <person name="Jamilloux V."/>
            <person name="Joet T."/>
            <person name="Labadie K."/>
            <person name="Lan T."/>
            <person name="Leclercq J."/>
            <person name="Lepelley M."/>
            <person name="Leroy T."/>
            <person name="Li L.T."/>
            <person name="Librado P."/>
            <person name="Lopez L."/>
            <person name="Munoz A."/>
            <person name="Noel B."/>
            <person name="Pallavicini A."/>
            <person name="Perrotta G."/>
            <person name="Poncet V."/>
            <person name="Pot D."/>
            <person name="Priyono X."/>
            <person name="Rigoreau M."/>
            <person name="Rouard M."/>
            <person name="Rozas J."/>
            <person name="Tranchant-Dubreuil C."/>
            <person name="VanBuren R."/>
            <person name="Zhang Q."/>
            <person name="Andrade A.C."/>
            <person name="Argout X."/>
            <person name="Bertrand B."/>
            <person name="de Kochko A."/>
            <person name="Graziosi G."/>
            <person name="Henry R.J."/>
            <person name="Jayarama X."/>
            <person name="Ming R."/>
            <person name="Nagai C."/>
            <person name="Rounsley S."/>
            <person name="Sankoff D."/>
            <person name="Giuliano G."/>
            <person name="Albert V.A."/>
            <person name="Wincker P."/>
            <person name="Lashermes P."/>
        </authorList>
    </citation>
    <scope>NUCLEOTIDE SEQUENCE [LARGE SCALE GENOMIC DNA]</scope>
    <source>
        <strain evidence="4">cv. DH200-94</strain>
    </source>
</reference>
<evidence type="ECO:0000313" key="3">
    <source>
        <dbReference type="EMBL" id="CDO99760.1"/>
    </source>
</evidence>
<dbReference type="OrthoDB" id="72892at2759"/>
<evidence type="ECO:0000313" key="4">
    <source>
        <dbReference type="Proteomes" id="UP000295252"/>
    </source>
</evidence>
<dbReference type="PANTHER" id="PTHR13500:SF0">
    <property type="entry name" value="NUCLEOLAR PRE-RIBOSOMAL-ASSOCIATED PROTEIN 1"/>
    <property type="match status" value="1"/>
</dbReference>
<dbReference type="InterPro" id="IPR032436">
    <property type="entry name" value="URB1_C"/>
</dbReference>